<evidence type="ECO:0000313" key="3">
    <source>
        <dbReference type="EMBL" id="MBO1919817.1"/>
    </source>
</evidence>
<comment type="caution">
    <text evidence="3">The sequence shown here is derived from an EMBL/GenBank/DDBJ whole genome shotgun (WGS) entry which is preliminary data.</text>
</comment>
<dbReference type="InterPro" id="IPR001242">
    <property type="entry name" value="Condensation_dom"/>
</dbReference>
<proteinExistence type="predicted"/>
<protein>
    <recommendedName>
        <fullName evidence="2">Carrier domain-containing protein</fullName>
    </recommendedName>
</protein>
<dbReference type="PANTHER" id="PTHR45527:SF14">
    <property type="entry name" value="PLIPASTATIN SYNTHASE SUBUNIT B"/>
    <property type="match status" value="1"/>
</dbReference>
<dbReference type="Pfam" id="PF00668">
    <property type="entry name" value="Condensation"/>
    <property type="match status" value="1"/>
</dbReference>
<name>A0A939NHL4_STAXY</name>
<dbReference type="GO" id="GO:0043041">
    <property type="term" value="P:amino acid activation for nonribosomal peptide biosynthetic process"/>
    <property type="evidence" value="ECO:0007669"/>
    <property type="project" value="TreeGrafter"/>
</dbReference>
<dbReference type="InterPro" id="IPR009081">
    <property type="entry name" value="PP-bd_ACP"/>
</dbReference>
<dbReference type="SUPFAM" id="SSF52777">
    <property type="entry name" value="CoA-dependent acyltransferases"/>
    <property type="match status" value="1"/>
</dbReference>
<dbReference type="EMBL" id="JAGETT010000010">
    <property type="protein sequence ID" value="MBO1919817.1"/>
    <property type="molecule type" value="Genomic_DNA"/>
</dbReference>
<dbReference type="GO" id="GO:0003824">
    <property type="term" value="F:catalytic activity"/>
    <property type="evidence" value="ECO:0007669"/>
    <property type="project" value="InterPro"/>
</dbReference>
<gene>
    <name evidence="3" type="ORF">J4710_02690</name>
</gene>
<dbReference type="AlphaFoldDB" id="A0A939NHL4"/>
<dbReference type="GO" id="GO:0005829">
    <property type="term" value="C:cytosol"/>
    <property type="evidence" value="ECO:0007669"/>
    <property type="project" value="TreeGrafter"/>
</dbReference>
<organism evidence="3">
    <name type="scientific">Staphylococcus xylosus</name>
    <dbReference type="NCBI Taxonomy" id="1288"/>
    <lineage>
        <taxon>Bacteria</taxon>
        <taxon>Bacillati</taxon>
        <taxon>Bacillota</taxon>
        <taxon>Bacilli</taxon>
        <taxon>Bacillales</taxon>
        <taxon>Staphylococcaceae</taxon>
        <taxon>Staphylococcus</taxon>
    </lineage>
</organism>
<sequence>MKTKTTWNQGMQQKRRLQKCGDVLNLDNVSALDNFFEIGGHSLRAISVINEIESKMSVRLPLKAIFENPTVSQLAKAIGSHADELSSQTIPLAETKAHYLASSPQKRLYVLNEMMDGQMAYNMPSMLEVRGEVDVERVQSAFQSLVNRHEALNTF</sequence>
<dbReference type="PANTHER" id="PTHR45527">
    <property type="entry name" value="NONRIBOSOMAL PEPTIDE SYNTHETASE"/>
    <property type="match status" value="1"/>
</dbReference>
<dbReference type="GO" id="GO:0031177">
    <property type="term" value="F:phosphopantetheine binding"/>
    <property type="evidence" value="ECO:0007669"/>
    <property type="project" value="TreeGrafter"/>
</dbReference>
<evidence type="ECO:0000256" key="1">
    <source>
        <dbReference type="ARBA" id="ARBA00001957"/>
    </source>
</evidence>
<dbReference type="InterPro" id="IPR023213">
    <property type="entry name" value="CAT-like_dom_sf"/>
</dbReference>
<dbReference type="GO" id="GO:0044550">
    <property type="term" value="P:secondary metabolite biosynthetic process"/>
    <property type="evidence" value="ECO:0007669"/>
    <property type="project" value="TreeGrafter"/>
</dbReference>
<dbReference type="GO" id="GO:0008610">
    <property type="term" value="P:lipid biosynthetic process"/>
    <property type="evidence" value="ECO:0007669"/>
    <property type="project" value="UniProtKB-ARBA"/>
</dbReference>
<dbReference type="Gene3D" id="1.10.1200.10">
    <property type="entry name" value="ACP-like"/>
    <property type="match status" value="1"/>
</dbReference>
<feature type="domain" description="Carrier" evidence="2">
    <location>
        <begin position="7"/>
        <end position="82"/>
    </location>
</feature>
<evidence type="ECO:0000259" key="2">
    <source>
        <dbReference type="PROSITE" id="PS50075"/>
    </source>
</evidence>
<comment type="cofactor">
    <cofactor evidence="1">
        <name>pantetheine 4'-phosphate</name>
        <dbReference type="ChEBI" id="CHEBI:47942"/>
    </cofactor>
</comment>
<reference evidence="3" key="1">
    <citation type="submission" date="2021-03" db="EMBL/GenBank/DDBJ databases">
        <title>Molecular epidemiology and mechanisms of colistin and carbapenem resistance in Enterobacteriaceae from clinical isolates, the environment and porcine samples in Pretoria, South Africa.</title>
        <authorList>
            <person name="Bogoshi D."/>
            <person name="Mbelle N.M."/>
            <person name="Naidoo V."/>
            <person name="Osei Sekyere J."/>
        </authorList>
    </citation>
    <scope>NUCLEOTIDE SEQUENCE</scope>
    <source>
        <strain evidence="3">ESB009</strain>
    </source>
</reference>
<dbReference type="Pfam" id="PF00550">
    <property type="entry name" value="PP-binding"/>
    <property type="match status" value="1"/>
</dbReference>
<dbReference type="PROSITE" id="PS50075">
    <property type="entry name" value="CARRIER"/>
    <property type="match status" value="1"/>
</dbReference>
<dbReference type="SUPFAM" id="SSF47336">
    <property type="entry name" value="ACP-like"/>
    <property type="match status" value="1"/>
</dbReference>
<dbReference type="InterPro" id="IPR036736">
    <property type="entry name" value="ACP-like_sf"/>
</dbReference>
<dbReference type="Gene3D" id="3.30.559.10">
    <property type="entry name" value="Chloramphenicol acetyltransferase-like domain"/>
    <property type="match status" value="1"/>
</dbReference>
<accession>A0A939NHL4</accession>